<sequence>MTERYAIPPVSTMTLPDGRRLAWYEYGEPAGRPCVYMPGSPVSGVAGLLYDEVARAQGIRLICLDRPGLGKSDFKPDRVLVDWASDVGALVDHLGVDRFAVLGESGGGPHALSVAHGLRNRVTLAVLLASPGPMAEPWYQRARLVRGLNRPLFWLAVRSPRLLRAMMGRMMAPYLGERGFDKWLESTRRMIKKTSPDAELLTNRRLQVAGFEGATEAARPGPRGGADDFRVLASPWGFVVEDVIAPVALWHGTRDGNVPVEVGHALAARLPSCVTHFVEGAGHALGIRCAEEVLTAIAASFGPVT</sequence>
<evidence type="ECO:0000313" key="2">
    <source>
        <dbReference type="EMBL" id="MDC3984193.1"/>
    </source>
</evidence>
<keyword evidence="2" id="KW-0378">Hydrolase</keyword>
<evidence type="ECO:0000313" key="3">
    <source>
        <dbReference type="Proteomes" id="UP001151081"/>
    </source>
</evidence>
<dbReference type="RefSeq" id="WP_272419239.1">
    <property type="nucleotide sequence ID" value="NZ_JAGTJJ010000019.1"/>
</dbReference>
<accession>A0A9X3X875</accession>
<dbReference type="GO" id="GO:0016787">
    <property type="term" value="F:hydrolase activity"/>
    <property type="evidence" value="ECO:0007669"/>
    <property type="project" value="UniProtKB-KW"/>
</dbReference>
<evidence type="ECO:0000259" key="1">
    <source>
        <dbReference type="Pfam" id="PF12697"/>
    </source>
</evidence>
<dbReference type="Proteomes" id="UP001151081">
    <property type="component" value="Unassembled WGS sequence"/>
</dbReference>
<dbReference type="InterPro" id="IPR000073">
    <property type="entry name" value="AB_hydrolase_1"/>
</dbReference>
<dbReference type="InterPro" id="IPR050471">
    <property type="entry name" value="AB_hydrolase"/>
</dbReference>
<keyword evidence="3" id="KW-1185">Reference proteome</keyword>
<dbReference type="Gene3D" id="3.40.50.1820">
    <property type="entry name" value="alpha/beta hydrolase"/>
    <property type="match status" value="1"/>
</dbReference>
<comment type="caution">
    <text evidence="2">The sequence shown here is derived from an EMBL/GenBank/DDBJ whole genome shotgun (WGS) entry which is preliminary data.</text>
</comment>
<dbReference type="AlphaFoldDB" id="A0A9X3X875"/>
<dbReference type="PANTHER" id="PTHR43433:SF10">
    <property type="entry name" value="AB HYDROLASE-1 DOMAIN-CONTAINING PROTEIN"/>
    <property type="match status" value="1"/>
</dbReference>
<dbReference type="PANTHER" id="PTHR43433">
    <property type="entry name" value="HYDROLASE, ALPHA/BETA FOLD FAMILY PROTEIN"/>
    <property type="match status" value="1"/>
</dbReference>
<reference evidence="2 3" key="1">
    <citation type="submission" date="2021-04" db="EMBL/GenBank/DDBJ databases">
        <title>Genome analysis of Polyangium sp.</title>
        <authorList>
            <person name="Li Y."/>
            <person name="Wang J."/>
        </authorList>
    </citation>
    <scope>NUCLEOTIDE SEQUENCE [LARGE SCALE GENOMIC DNA]</scope>
    <source>
        <strain evidence="2 3">SDU14</strain>
    </source>
</reference>
<protein>
    <submittedName>
        <fullName evidence="2">Alpha/beta hydrolase</fullName>
    </submittedName>
</protein>
<dbReference type="SUPFAM" id="SSF53474">
    <property type="entry name" value="alpha/beta-Hydrolases"/>
    <property type="match status" value="1"/>
</dbReference>
<dbReference type="InterPro" id="IPR029058">
    <property type="entry name" value="AB_hydrolase_fold"/>
</dbReference>
<proteinExistence type="predicted"/>
<dbReference type="EMBL" id="JAGTJJ010000019">
    <property type="protein sequence ID" value="MDC3984193.1"/>
    <property type="molecule type" value="Genomic_DNA"/>
</dbReference>
<feature type="domain" description="AB hydrolase-1" evidence="1">
    <location>
        <begin position="52"/>
        <end position="293"/>
    </location>
</feature>
<dbReference type="Pfam" id="PF12697">
    <property type="entry name" value="Abhydrolase_6"/>
    <property type="match status" value="1"/>
</dbReference>
<organism evidence="2 3">
    <name type="scientific">Polyangium jinanense</name>
    <dbReference type="NCBI Taxonomy" id="2829994"/>
    <lineage>
        <taxon>Bacteria</taxon>
        <taxon>Pseudomonadati</taxon>
        <taxon>Myxococcota</taxon>
        <taxon>Polyangia</taxon>
        <taxon>Polyangiales</taxon>
        <taxon>Polyangiaceae</taxon>
        <taxon>Polyangium</taxon>
    </lineage>
</organism>
<name>A0A9X3X875_9BACT</name>
<gene>
    <name evidence="2" type="ORF">KEG57_27035</name>
</gene>